<comment type="caution">
    <text evidence="1">The sequence shown here is derived from an EMBL/GenBank/DDBJ whole genome shotgun (WGS) entry which is preliminary data.</text>
</comment>
<dbReference type="Pfam" id="PF06013">
    <property type="entry name" value="WXG100"/>
    <property type="match status" value="1"/>
</dbReference>
<reference evidence="1 2" key="1">
    <citation type="submission" date="2024-09" db="EMBL/GenBank/DDBJ databases">
        <authorList>
            <person name="Sun Q."/>
            <person name="Mori K."/>
        </authorList>
    </citation>
    <scope>NUCLEOTIDE SEQUENCE [LARGE SCALE GENOMIC DNA]</scope>
    <source>
        <strain evidence="1 2">TBRC 3947</strain>
    </source>
</reference>
<accession>A0ABV6M8Y3</accession>
<evidence type="ECO:0000313" key="1">
    <source>
        <dbReference type="EMBL" id="MFC0530927.1"/>
    </source>
</evidence>
<protein>
    <submittedName>
        <fullName evidence="1">WXG100 family type VII secretion target</fullName>
    </submittedName>
</protein>
<dbReference type="Gene3D" id="1.10.287.1060">
    <property type="entry name" value="ESAT-6-like"/>
    <property type="match status" value="1"/>
</dbReference>
<dbReference type="EMBL" id="JBHLUH010000052">
    <property type="protein sequence ID" value="MFC0530927.1"/>
    <property type="molecule type" value="Genomic_DNA"/>
</dbReference>
<proteinExistence type="predicted"/>
<evidence type="ECO:0000313" key="2">
    <source>
        <dbReference type="Proteomes" id="UP001589867"/>
    </source>
</evidence>
<organism evidence="1 2">
    <name type="scientific">Phytohabitans kaempferiae</name>
    <dbReference type="NCBI Taxonomy" id="1620943"/>
    <lineage>
        <taxon>Bacteria</taxon>
        <taxon>Bacillati</taxon>
        <taxon>Actinomycetota</taxon>
        <taxon>Actinomycetes</taxon>
        <taxon>Micromonosporales</taxon>
        <taxon>Micromonosporaceae</taxon>
    </lineage>
</organism>
<sequence>MRYDYDVLLDGITQMQGINRNVEALIEGLARETGNALDSWTGPAAASYNMMARRIEQNFGDMNTIVYGLAKELQLRSDDMKQLDIRSGNRFNK</sequence>
<gene>
    <name evidence="1" type="ORF">ACFFIA_25110</name>
</gene>
<dbReference type="SUPFAM" id="SSF140453">
    <property type="entry name" value="EsxAB dimer-like"/>
    <property type="match status" value="1"/>
</dbReference>
<name>A0ABV6M8Y3_9ACTN</name>
<keyword evidence="2" id="KW-1185">Reference proteome</keyword>
<dbReference type="InterPro" id="IPR036689">
    <property type="entry name" value="ESAT-6-like_sf"/>
</dbReference>
<dbReference type="Proteomes" id="UP001589867">
    <property type="component" value="Unassembled WGS sequence"/>
</dbReference>
<dbReference type="RefSeq" id="WP_377254431.1">
    <property type="nucleotide sequence ID" value="NZ_JBHLUH010000052.1"/>
</dbReference>
<dbReference type="InterPro" id="IPR010310">
    <property type="entry name" value="T7SS_ESAT-6-like"/>
</dbReference>